<protein>
    <submittedName>
        <fullName evidence="1">Uncharacterized protein</fullName>
    </submittedName>
</protein>
<dbReference type="AlphaFoldDB" id="A0A1E3VT59"/>
<evidence type="ECO:0000313" key="2">
    <source>
        <dbReference type="Proteomes" id="UP000094472"/>
    </source>
</evidence>
<proteinExistence type="predicted"/>
<dbReference type="Proteomes" id="UP000094472">
    <property type="component" value="Unassembled WGS sequence"/>
</dbReference>
<reference evidence="1 2" key="1">
    <citation type="journal article" date="2016" name="Environ. Microbiol.">
        <title>New Methyloceanibacter diversity from North Sea sediments includes methanotroph containing solely the soluble methane monooxygenase.</title>
        <authorList>
            <person name="Vekeman B."/>
            <person name="Kerckhof F.M."/>
            <person name="Cremers G."/>
            <person name="de Vos P."/>
            <person name="Vandamme P."/>
            <person name="Boon N."/>
            <person name="Op den Camp H.J."/>
            <person name="Heylen K."/>
        </authorList>
    </citation>
    <scope>NUCLEOTIDE SEQUENCE [LARGE SCALE GENOMIC DNA]</scope>
    <source>
        <strain evidence="1 2">R-67175</strain>
    </source>
</reference>
<accession>A0A1E3VT59</accession>
<evidence type="ECO:0000313" key="1">
    <source>
        <dbReference type="EMBL" id="ODR96713.1"/>
    </source>
</evidence>
<keyword evidence="2" id="KW-1185">Reference proteome</keyword>
<gene>
    <name evidence="1" type="ORF">AUC69_14040</name>
</gene>
<comment type="caution">
    <text evidence="1">The sequence shown here is derived from an EMBL/GenBank/DDBJ whole genome shotgun (WGS) entry which is preliminary data.</text>
</comment>
<organism evidence="1 2">
    <name type="scientific">Methyloceanibacter superfactus</name>
    <dbReference type="NCBI Taxonomy" id="1774969"/>
    <lineage>
        <taxon>Bacteria</taxon>
        <taxon>Pseudomonadati</taxon>
        <taxon>Pseudomonadota</taxon>
        <taxon>Alphaproteobacteria</taxon>
        <taxon>Hyphomicrobiales</taxon>
        <taxon>Hyphomicrobiaceae</taxon>
        <taxon>Methyloceanibacter</taxon>
    </lineage>
</organism>
<name>A0A1E3VT59_9HYPH</name>
<sequence>MALTRSANSSWSILVASSAADLSRRASASDVFSSSIWPRNSHNSSPITSDAIKISRSSPTWPNFRLIVST</sequence>
<dbReference type="EMBL" id="LPWF01000028">
    <property type="protein sequence ID" value="ODR96713.1"/>
    <property type="molecule type" value="Genomic_DNA"/>
</dbReference>